<accession>A0A4Y7IVM0</accession>
<organism evidence="2 3">
    <name type="scientific">Papaver somniferum</name>
    <name type="common">Opium poppy</name>
    <dbReference type="NCBI Taxonomy" id="3469"/>
    <lineage>
        <taxon>Eukaryota</taxon>
        <taxon>Viridiplantae</taxon>
        <taxon>Streptophyta</taxon>
        <taxon>Embryophyta</taxon>
        <taxon>Tracheophyta</taxon>
        <taxon>Spermatophyta</taxon>
        <taxon>Magnoliopsida</taxon>
        <taxon>Ranunculales</taxon>
        <taxon>Papaveraceae</taxon>
        <taxon>Papaveroideae</taxon>
        <taxon>Papaver</taxon>
    </lineage>
</organism>
<dbReference type="AlphaFoldDB" id="A0A4Y7IVM0"/>
<evidence type="ECO:0000313" key="3">
    <source>
        <dbReference type="Proteomes" id="UP000316621"/>
    </source>
</evidence>
<name>A0A4Y7IVM0_PAPSO</name>
<evidence type="ECO:0000313" key="2">
    <source>
        <dbReference type="EMBL" id="RZC51752.1"/>
    </source>
</evidence>
<dbReference type="EMBL" id="CM010716">
    <property type="protein sequence ID" value="RZC51752.1"/>
    <property type="molecule type" value="Genomic_DNA"/>
</dbReference>
<reference evidence="2 3" key="1">
    <citation type="journal article" date="2018" name="Science">
        <title>The opium poppy genome and morphinan production.</title>
        <authorList>
            <person name="Guo L."/>
            <person name="Winzer T."/>
            <person name="Yang X."/>
            <person name="Li Y."/>
            <person name="Ning Z."/>
            <person name="He Z."/>
            <person name="Teodor R."/>
            <person name="Lu Y."/>
            <person name="Bowser T.A."/>
            <person name="Graham I.A."/>
            <person name="Ye K."/>
        </authorList>
    </citation>
    <scope>NUCLEOTIDE SEQUENCE [LARGE SCALE GENOMIC DNA]</scope>
    <source>
        <strain evidence="3">cv. HN1</strain>
        <tissue evidence="2">Leaves</tissue>
    </source>
</reference>
<proteinExistence type="predicted"/>
<sequence>MDAIRGLDGKNNWRLELSHNSKGGSGGRAGGGRGGRSVSEDLKCYECSEPNWVCGRGVLSSKMGLLLGDSNSKVDLI</sequence>
<evidence type="ECO:0000256" key="1">
    <source>
        <dbReference type="SAM" id="MobiDB-lite"/>
    </source>
</evidence>
<keyword evidence="3" id="KW-1185">Reference proteome</keyword>
<protein>
    <submittedName>
        <fullName evidence="2">Uncharacterized protein</fullName>
    </submittedName>
</protein>
<dbReference type="Gramene" id="RZC51752">
    <property type="protein sequence ID" value="RZC51752"/>
    <property type="gene ID" value="C5167_020172"/>
</dbReference>
<feature type="compositionally biased region" description="Gly residues" evidence="1">
    <location>
        <begin position="23"/>
        <end position="34"/>
    </location>
</feature>
<gene>
    <name evidence="2" type="ORF">C5167_020172</name>
</gene>
<feature type="region of interest" description="Disordered" evidence="1">
    <location>
        <begin position="14"/>
        <end position="34"/>
    </location>
</feature>
<dbReference type="Proteomes" id="UP000316621">
    <property type="component" value="Chromosome 2"/>
</dbReference>
<dbReference type="STRING" id="3469.A0A4Y7IVM0"/>